<feature type="chain" id="PRO_5004486564" description="Fimbrillin family protein" evidence="1">
    <location>
        <begin position="19"/>
        <end position="350"/>
    </location>
</feature>
<dbReference type="Proteomes" id="UP000014073">
    <property type="component" value="Unassembled WGS sequence"/>
</dbReference>
<proteinExistence type="predicted"/>
<comment type="caution">
    <text evidence="2">The sequence shown here is derived from an EMBL/GenBank/DDBJ whole genome shotgun (WGS) entry which is preliminary data.</text>
</comment>
<gene>
    <name evidence="2" type="ORF">BACCOPRO_00979</name>
</gene>
<evidence type="ECO:0000313" key="3">
    <source>
        <dbReference type="Proteomes" id="UP000014073"/>
    </source>
</evidence>
<dbReference type="Pfam" id="PF13149">
    <property type="entry name" value="Mfa_like_1"/>
    <property type="match status" value="1"/>
</dbReference>
<dbReference type="STRING" id="547042.BACCOPRO_00979"/>
<evidence type="ECO:0000313" key="2">
    <source>
        <dbReference type="EMBL" id="EEF75490.1"/>
    </source>
</evidence>
<keyword evidence="1" id="KW-0732">Signal</keyword>
<dbReference type="CDD" id="cd13121">
    <property type="entry name" value="BF2867_like_C"/>
    <property type="match status" value="1"/>
</dbReference>
<dbReference type="eggNOG" id="ENOG50339C6">
    <property type="taxonomic scope" value="Bacteria"/>
</dbReference>
<dbReference type="EMBL" id="ACBW01000078">
    <property type="protein sequence ID" value="EEF75490.1"/>
    <property type="molecule type" value="Genomic_DNA"/>
</dbReference>
<accession>S0F657</accession>
<dbReference type="AlphaFoldDB" id="S0F657"/>
<sequence length="350" mass="38041">MKKNKFWLAAMAVTVSMASCSLEEVMEQPEPQAIGFSSFVGKPTRAVTEIIKPDGTESGVQKRLTNFYVFGRYGDKNGANYSNVVYENAEVVVSNSSFTNVGPTDVQYWALNKDYKFAAYSDGNSKIESDISFGTDGNITITDYEAGGKDLILATPAEVQTNATISAQPNVVPLTFNHLLSQVSFQFVGEDFPAGYKIKIEGLTFSVNNTATYTSSNNSWGEPTTSASKGYTVGTGTAFAFDTQTKSDANFVIPQSYSSDITAAFTATIYDKYNSEVARKAFTTASLLAESASGIPEEWVKGYRYQYNIKLTPSEMTNMFPIKFTVTTVSDWLDSTTPGASDDLTNTANP</sequence>
<dbReference type="OrthoDB" id="1164152at2"/>
<name>S0F657_9BACT</name>
<keyword evidence="3" id="KW-1185">Reference proteome</keyword>
<dbReference type="Gene3D" id="2.60.40.2630">
    <property type="match status" value="1"/>
</dbReference>
<dbReference type="CDD" id="cd13120">
    <property type="entry name" value="BF2867_like_N"/>
    <property type="match status" value="1"/>
</dbReference>
<organism evidence="2 3">
    <name type="scientific">Phocaeicola coprophilus DSM 18228 = JCM 13818</name>
    <dbReference type="NCBI Taxonomy" id="547042"/>
    <lineage>
        <taxon>Bacteria</taxon>
        <taxon>Pseudomonadati</taxon>
        <taxon>Bacteroidota</taxon>
        <taxon>Bacteroidia</taxon>
        <taxon>Bacteroidales</taxon>
        <taxon>Bacteroidaceae</taxon>
        <taxon>Phocaeicola</taxon>
    </lineage>
</organism>
<dbReference type="InterPro" id="IPR025049">
    <property type="entry name" value="Mfa-like_1"/>
</dbReference>
<evidence type="ECO:0000256" key="1">
    <source>
        <dbReference type="SAM" id="SignalP"/>
    </source>
</evidence>
<dbReference type="RefSeq" id="WP_008141294.1">
    <property type="nucleotide sequence ID" value="NZ_EQ973634.1"/>
</dbReference>
<feature type="signal peptide" evidence="1">
    <location>
        <begin position="1"/>
        <end position="18"/>
    </location>
</feature>
<protein>
    <recommendedName>
        <fullName evidence="4">Fimbrillin family protein</fullName>
    </recommendedName>
</protein>
<dbReference type="PROSITE" id="PS51257">
    <property type="entry name" value="PROKAR_LIPOPROTEIN"/>
    <property type="match status" value="1"/>
</dbReference>
<reference evidence="2 3" key="1">
    <citation type="submission" date="2008-12" db="EMBL/GenBank/DDBJ databases">
        <authorList>
            <person name="Fulton L."/>
            <person name="Clifton S."/>
            <person name="Fulton B."/>
            <person name="Xu J."/>
            <person name="Minx P."/>
            <person name="Pepin K.H."/>
            <person name="Johnson M."/>
            <person name="Bhonagiri V."/>
            <person name="Nash W.E."/>
            <person name="Mardis E.R."/>
            <person name="Wilson R.K."/>
        </authorList>
    </citation>
    <scope>NUCLEOTIDE SEQUENCE [LARGE SCALE GENOMIC DNA]</scope>
    <source>
        <strain evidence="2 3">DSM 18228</strain>
    </source>
</reference>
<evidence type="ECO:0008006" key="4">
    <source>
        <dbReference type="Google" id="ProtNLM"/>
    </source>
</evidence>
<dbReference type="GeneID" id="78405245"/>
<dbReference type="HOGENOM" id="CLU_067996_0_0_10"/>